<dbReference type="PANTHER" id="PTHR23279">
    <property type="entry name" value="DEFECTIVE PROBOSCIS EXTENSION RESPONSE DPR -RELATED"/>
    <property type="match status" value="1"/>
</dbReference>
<feature type="domain" description="Ig-like" evidence="1">
    <location>
        <begin position="4"/>
        <end position="99"/>
    </location>
</feature>
<dbReference type="SMART" id="SM00408">
    <property type="entry name" value="IGc2"/>
    <property type="match status" value="1"/>
</dbReference>
<dbReference type="GO" id="GO:0050808">
    <property type="term" value="P:synapse organization"/>
    <property type="evidence" value="ECO:0007669"/>
    <property type="project" value="TreeGrafter"/>
</dbReference>
<dbReference type="Gene3D" id="2.60.40.10">
    <property type="entry name" value="Immunoglobulins"/>
    <property type="match status" value="1"/>
</dbReference>
<organism evidence="2 3">
    <name type="scientific">Eumeta variegata</name>
    <name type="common">Bagworm moth</name>
    <name type="synonym">Eumeta japonica</name>
    <dbReference type="NCBI Taxonomy" id="151549"/>
    <lineage>
        <taxon>Eukaryota</taxon>
        <taxon>Metazoa</taxon>
        <taxon>Ecdysozoa</taxon>
        <taxon>Arthropoda</taxon>
        <taxon>Hexapoda</taxon>
        <taxon>Insecta</taxon>
        <taxon>Pterygota</taxon>
        <taxon>Neoptera</taxon>
        <taxon>Endopterygota</taxon>
        <taxon>Lepidoptera</taxon>
        <taxon>Glossata</taxon>
        <taxon>Ditrysia</taxon>
        <taxon>Tineoidea</taxon>
        <taxon>Psychidae</taxon>
        <taxon>Oiketicinae</taxon>
        <taxon>Eumeta</taxon>
    </lineage>
</organism>
<dbReference type="GO" id="GO:0032589">
    <property type="term" value="C:neuron projection membrane"/>
    <property type="evidence" value="ECO:0007669"/>
    <property type="project" value="TreeGrafter"/>
</dbReference>
<dbReference type="SMART" id="SM00409">
    <property type="entry name" value="IG"/>
    <property type="match status" value="1"/>
</dbReference>
<dbReference type="PANTHER" id="PTHR23279:SF37">
    <property type="entry name" value="DEFECTIVE PROBOSCIS EXTENSION RESPONSE 13, ISOFORM B"/>
    <property type="match status" value="1"/>
</dbReference>
<dbReference type="Proteomes" id="UP000299102">
    <property type="component" value="Unassembled WGS sequence"/>
</dbReference>
<dbReference type="Pfam" id="PF13927">
    <property type="entry name" value="Ig_3"/>
    <property type="match status" value="1"/>
</dbReference>
<dbReference type="EMBL" id="BGZK01002266">
    <property type="protein sequence ID" value="GBP92345.1"/>
    <property type="molecule type" value="Genomic_DNA"/>
</dbReference>
<evidence type="ECO:0000313" key="3">
    <source>
        <dbReference type="Proteomes" id="UP000299102"/>
    </source>
</evidence>
<keyword evidence="3" id="KW-1185">Reference proteome</keyword>
<protein>
    <recommendedName>
        <fullName evidence="1">Ig-like domain-containing protein</fullName>
    </recommendedName>
</protein>
<dbReference type="InterPro" id="IPR036179">
    <property type="entry name" value="Ig-like_dom_sf"/>
</dbReference>
<evidence type="ECO:0000259" key="1">
    <source>
        <dbReference type="PROSITE" id="PS50835"/>
    </source>
</evidence>
<comment type="caution">
    <text evidence="2">The sequence shown here is derived from an EMBL/GenBank/DDBJ whole genome shotgun (WGS) entry which is preliminary data.</text>
</comment>
<proteinExistence type="predicted"/>
<dbReference type="InterPro" id="IPR037448">
    <property type="entry name" value="Zig-8"/>
</dbReference>
<dbReference type="OrthoDB" id="190835at2759"/>
<dbReference type="SUPFAM" id="SSF48726">
    <property type="entry name" value="Immunoglobulin"/>
    <property type="match status" value="1"/>
</dbReference>
<dbReference type="InterPro" id="IPR003598">
    <property type="entry name" value="Ig_sub2"/>
</dbReference>
<accession>A0A4C2A068</accession>
<gene>
    <name evidence="2" type="ORF">EVAR_63961_1</name>
</gene>
<dbReference type="InterPro" id="IPR013783">
    <property type="entry name" value="Ig-like_fold"/>
</dbReference>
<dbReference type="AlphaFoldDB" id="A0A4C2A068"/>
<reference evidence="2 3" key="1">
    <citation type="journal article" date="2019" name="Commun. Biol.">
        <title>The bagworm genome reveals a unique fibroin gene that provides high tensile strength.</title>
        <authorList>
            <person name="Kono N."/>
            <person name="Nakamura H."/>
            <person name="Ohtoshi R."/>
            <person name="Tomita M."/>
            <person name="Numata K."/>
            <person name="Arakawa K."/>
        </authorList>
    </citation>
    <scope>NUCLEOTIDE SEQUENCE [LARGE SCALE GENOMIC DNA]</scope>
</reference>
<dbReference type="InterPro" id="IPR003599">
    <property type="entry name" value="Ig_sub"/>
</dbReference>
<dbReference type="PROSITE" id="PS50835">
    <property type="entry name" value="IG_LIKE"/>
    <property type="match status" value="1"/>
</dbReference>
<name>A0A4C2A068_EUMVA</name>
<evidence type="ECO:0000313" key="2">
    <source>
        <dbReference type="EMBL" id="GBP92345.1"/>
    </source>
</evidence>
<dbReference type="STRING" id="151549.A0A4C2A068"/>
<sequence length="234" mass="25848">MTRPTAAYAEIIGESEKIIHEGSMLRLVCVVRRSTEPPSYVFWYFENRMINYDLSKWCGNGVSVHNGRQTSELVIGRAEPRHAGNYTCVPANARAASVTVHVVQNFDLTQIKPFASCLGKLIKLLAPDVVSELVVAVGSSTESTWKPRDSHSVFSYSYHQGTPSCISLRFLDLKLLTQPSTGRGPLTTAVTYAVTPSAFKLIAHPSILPWEESNPVPFKPKPTLFTARTPPLFV</sequence>
<dbReference type="InterPro" id="IPR007110">
    <property type="entry name" value="Ig-like_dom"/>
</dbReference>